<dbReference type="Gene3D" id="2.20.28.10">
    <property type="match status" value="1"/>
</dbReference>
<keyword evidence="13" id="KW-0238">DNA-binding</keyword>
<dbReference type="InterPro" id="IPR027925">
    <property type="entry name" value="MCM_N"/>
</dbReference>
<evidence type="ECO:0000256" key="17">
    <source>
        <dbReference type="SAM" id="MobiDB-lite"/>
    </source>
</evidence>
<evidence type="ECO:0000259" key="18">
    <source>
        <dbReference type="PROSITE" id="PS50051"/>
    </source>
</evidence>
<dbReference type="GO" id="GO:0005634">
    <property type="term" value="C:nucleus"/>
    <property type="evidence" value="ECO:0007669"/>
    <property type="project" value="UniProtKB-SubCell"/>
</dbReference>
<dbReference type="PANTHER" id="PTHR11630:SF44">
    <property type="entry name" value="DNA REPLICATION LICENSING FACTOR MCM2"/>
    <property type="match status" value="1"/>
</dbReference>
<feature type="region of interest" description="Disordered" evidence="17">
    <location>
        <begin position="27"/>
        <end position="84"/>
    </location>
</feature>
<keyword evidence="12" id="KW-0067">ATP-binding</keyword>
<dbReference type="GO" id="GO:0043138">
    <property type="term" value="F:3'-5' DNA helicase activity"/>
    <property type="evidence" value="ECO:0007669"/>
    <property type="project" value="TreeGrafter"/>
</dbReference>
<evidence type="ECO:0000313" key="19">
    <source>
        <dbReference type="EMBL" id="CAD7698068.1"/>
    </source>
</evidence>
<evidence type="ECO:0000256" key="11">
    <source>
        <dbReference type="ARBA" id="ARBA00022833"/>
    </source>
</evidence>
<dbReference type="GO" id="GO:0017116">
    <property type="term" value="F:single-stranded DNA helicase activity"/>
    <property type="evidence" value="ECO:0007669"/>
    <property type="project" value="TreeGrafter"/>
</dbReference>
<proteinExistence type="inferred from homology"/>
<dbReference type="PRINTS" id="PR01658">
    <property type="entry name" value="MCMPROTEIN2"/>
</dbReference>
<dbReference type="Gene3D" id="2.40.50.140">
    <property type="entry name" value="Nucleic acid-binding proteins"/>
    <property type="match status" value="1"/>
</dbReference>
<dbReference type="GO" id="GO:0016787">
    <property type="term" value="F:hydrolase activity"/>
    <property type="evidence" value="ECO:0007669"/>
    <property type="project" value="UniProtKB-KW"/>
</dbReference>
<dbReference type="Gene3D" id="3.30.1640.10">
    <property type="entry name" value="mini-chromosome maintenance (MCM) complex, chain A, domain 1"/>
    <property type="match status" value="1"/>
</dbReference>
<dbReference type="Pfam" id="PF17855">
    <property type="entry name" value="MCM_lid"/>
    <property type="match status" value="1"/>
</dbReference>
<keyword evidence="11" id="KW-0862">Zinc</keyword>
<feature type="domain" description="MCM C-terminal AAA(+) ATPase" evidence="18">
    <location>
        <begin position="400"/>
        <end position="605"/>
    </location>
</feature>
<evidence type="ECO:0000256" key="8">
    <source>
        <dbReference type="ARBA" id="ARBA00022771"/>
    </source>
</evidence>
<dbReference type="FunFam" id="3.40.50.300:FF:000138">
    <property type="entry name" value="DNA helicase"/>
    <property type="match status" value="1"/>
</dbReference>
<dbReference type="InterPro" id="IPR031327">
    <property type="entry name" value="MCM"/>
</dbReference>
<evidence type="ECO:0000256" key="6">
    <source>
        <dbReference type="ARBA" id="ARBA00022723"/>
    </source>
</evidence>
<evidence type="ECO:0000256" key="14">
    <source>
        <dbReference type="ARBA" id="ARBA00023242"/>
    </source>
</evidence>
<dbReference type="Pfam" id="PF00493">
    <property type="entry name" value="MCM"/>
    <property type="match status" value="1"/>
</dbReference>
<dbReference type="GO" id="GO:0000727">
    <property type="term" value="P:double-strand break repair via break-induced replication"/>
    <property type="evidence" value="ECO:0007669"/>
    <property type="project" value="TreeGrafter"/>
</dbReference>
<keyword evidence="5" id="KW-0235">DNA replication</keyword>
<dbReference type="GO" id="GO:0005524">
    <property type="term" value="F:ATP binding"/>
    <property type="evidence" value="ECO:0007669"/>
    <property type="project" value="UniProtKB-KW"/>
</dbReference>
<evidence type="ECO:0000313" key="20">
    <source>
        <dbReference type="Proteomes" id="UP000708148"/>
    </source>
</evidence>
<keyword evidence="20" id="KW-1185">Reference proteome</keyword>
<dbReference type="EC" id="3.6.4.12" evidence="3"/>
<dbReference type="Pfam" id="PF17207">
    <property type="entry name" value="MCM_OB"/>
    <property type="match status" value="1"/>
</dbReference>
<comment type="similarity">
    <text evidence="2">Belongs to the MCM family.</text>
</comment>
<keyword evidence="15" id="KW-0131">Cell cycle</keyword>
<dbReference type="Pfam" id="PF14551">
    <property type="entry name" value="MCM_N"/>
    <property type="match status" value="1"/>
</dbReference>
<dbReference type="PANTHER" id="PTHR11630">
    <property type="entry name" value="DNA REPLICATION LICENSING FACTOR MCM FAMILY MEMBER"/>
    <property type="match status" value="1"/>
</dbReference>
<dbReference type="GO" id="GO:0008270">
    <property type="term" value="F:zinc ion binding"/>
    <property type="evidence" value="ECO:0007669"/>
    <property type="project" value="UniProtKB-KW"/>
</dbReference>
<evidence type="ECO:0000256" key="5">
    <source>
        <dbReference type="ARBA" id="ARBA00022705"/>
    </source>
</evidence>
<dbReference type="SUPFAM" id="SSF50249">
    <property type="entry name" value="Nucleic acid-binding proteins"/>
    <property type="match status" value="1"/>
</dbReference>
<dbReference type="InterPro" id="IPR012340">
    <property type="entry name" value="NA-bd_OB-fold"/>
</dbReference>
<evidence type="ECO:0000256" key="10">
    <source>
        <dbReference type="ARBA" id="ARBA00022806"/>
    </source>
</evidence>
<evidence type="ECO:0000256" key="1">
    <source>
        <dbReference type="ARBA" id="ARBA00004123"/>
    </source>
</evidence>
<dbReference type="InterPro" id="IPR018525">
    <property type="entry name" value="MCM_CS"/>
</dbReference>
<keyword evidence="7" id="KW-0547">Nucleotide-binding</keyword>
<dbReference type="PROSITE" id="PS00847">
    <property type="entry name" value="MCM_1"/>
    <property type="match status" value="1"/>
</dbReference>
<keyword evidence="14" id="KW-0539">Nucleus</keyword>
<dbReference type="GO" id="GO:1902975">
    <property type="term" value="P:mitotic DNA replication initiation"/>
    <property type="evidence" value="ECO:0007669"/>
    <property type="project" value="TreeGrafter"/>
</dbReference>
<dbReference type="Proteomes" id="UP000708148">
    <property type="component" value="Unassembled WGS sequence"/>
</dbReference>
<dbReference type="OrthoDB" id="844at2759"/>
<keyword evidence="6" id="KW-0479">Metal-binding</keyword>
<evidence type="ECO:0000256" key="3">
    <source>
        <dbReference type="ARBA" id="ARBA00012551"/>
    </source>
</evidence>
<dbReference type="InterPro" id="IPR041562">
    <property type="entry name" value="MCM_lid"/>
</dbReference>
<dbReference type="Gene3D" id="3.40.50.300">
    <property type="entry name" value="P-loop containing nucleotide triphosphate hydrolases"/>
    <property type="match status" value="1"/>
</dbReference>
<dbReference type="GO" id="GO:0042555">
    <property type="term" value="C:MCM complex"/>
    <property type="evidence" value="ECO:0007669"/>
    <property type="project" value="InterPro"/>
</dbReference>
<dbReference type="PROSITE" id="PS50051">
    <property type="entry name" value="MCM_2"/>
    <property type="match status" value="1"/>
</dbReference>
<organism evidence="19 20">
    <name type="scientific">Ostreobium quekettii</name>
    <dbReference type="NCBI Taxonomy" id="121088"/>
    <lineage>
        <taxon>Eukaryota</taxon>
        <taxon>Viridiplantae</taxon>
        <taxon>Chlorophyta</taxon>
        <taxon>core chlorophytes</taxon>
        <taxon>Ulvophyceae</taxon>
        <taxon>TCBD clade</taxon>
        <taxon>Bryopsidales</taxon>
        <taxon>Ostreobineae</taxon>
        <taxon>Ostreobiaceae</taxon>
        <taxon>Ostreobium</taxon>
    </lineage>
</organism>
<dbReference type="InterPro" id="IPR008045">
    <property type="entry name" value="MCM2"/>
</dbReference>
<dbReference type="Pfam" id="PF12619">
    <property type="entry name" value="MCM2_N"/>
    <property type="match status" value="1"/>
</dbReference>
<protein>
    <recommendedName>
        <fullName evidence="4">DNA replication licensing factor MCM2</fullName>
        <ecNumber evidence="3">3.6.4.12</ecNumber>
    </recommendedName>
</protein>
<dbReference type="AlphaFoldDB" id="A0A8S1ISZ6"/>
<evidence type="ECO:0000256" key="15">
    <source>
        <dbReference type="ARBA" id="ARBA00023306"/>
    </source>
</evidence>
<evidence type="ECO:0000256" key="7">
    <source>
        <dbReference type="ARBA" id="ARBA00022741"/>
    </source>
</evidence>
<accession>A0A8S1ISZ6</accession>
<comment type="catalytic activity">
    <reaction evidence="16">
        <text>ATP + H2O = ADP + phosphate + H(+)</text>
        <dbReference type="Rhea" id="RHEA:13065"/>
        <dbReference type="ChEBI" id="CHEBI:15377"/>
        <dbReference type="ChEBI" id="CHEBI:15378"/>
        <dbReference type="ChEBI" id="CHEBI:30616"/>
        <dbReference type="ChEBI" id="CHEBI:43474"/>
        <dbReference type="ChEBI" id="CHEBI:456216"/>
        <dbReference type="EC" id="3.6.4.12"/>
    </reaction>
</comment>
<sequence length="872" mass="98179">MFDDYREIEELDQLEASGMDEAYVEDMTSEERAQARRSAEAALDRRDRENRRRRLGMEVLNEDSEMTGSGSPKPRRRRRVEAAQAGDLADEDYDGLVDVNIDDPRGDLRDWILQDRVRDEIARRFKRFIQQAKNAAGHRIYWEKLNKMVMESRKALEVDFVDLGRAFKRLVIFLVDEPRLMLDIFNEVLLELASLLVTNFAELGYTEAFVRIINVPSDETLRTIRQSHLNTLVGVSGVVVRRTGVFPQLKICMYDCTICGNLLGPFYQNTDAEVKPNTCPRCQSKGPFAMNMNETQYNNYQKLTLQESPGTVPPGMLPRQKEVVLLHDLVDCARPGDEVTVVGIYTHIYDSFLNSKNGFPVFSTKIEANSVVRKDDKCSLFHLTDEDTRYIERMAADTDIGRKIINSIAPSIYGHEFIKTAIALSLFGGREKTKDSHRLRGDINILLLGDPGTAKSQFLKYVEKTAARAVYTTGKGASAVGLTASVHRDVVTREWTLEGGALVLADRGVCLIDEFDKMNDQDRVSIHEAMEQQSISISKAGIVTSLQARCAVVAAANPIGGRYDPSKLFAANVELSDPILSRFDVLCVVRDVVDVFNDERMASFVVGSHADSHPDNADRMDEVCRAAKGMLDDAPHGSQQASDASPAGAPTQDANEDRIPEIIPQEMLKKYVAYAKQRARPALGEMDYNKLVEVYTELRREAGISHGMNMTVRHLESMIRMAEAHATMHLRHRVEPGDLDVGIRMVVSSFIATQKTRVQRDLERKFRKFLVRGRHASSLGWSLLEAMVNEEVAELRLMGVGNMPEWVKLRLRDVERRFRDSNVDIEGFLASQAFARSHYVLDDAEKVIRLHWMRAGDLGGDRPDAPPAIAVH</sequence>
<feature type="region of interest" description="Disordered" evidence="17">
    <location>
        <begin position="632"/>
        <end position="654"/>
    </location>
</feature>
<dbReference type="PRINTS" id="PR01657">
    <property type="entry name" value="MCMFAMILY"/>
</dbReference>
<name>A0A8S1ISZ6_9CHLO</name>
<evidence type="ECO:0000256" key="9">
    <source>
        <dbReference type="ARBA" id="ARBA00022801"/>
    </source>
</evidence>
<keyword evidence="9" id="KW-0378">Hydrolase</keyword>
<dbReference type="SUPFAM" id="SSF52540">
    <property type="entry name" value="P-loop containing nucleoside triphosphate hydrolases"/>
    <property type="match status" value="1"/>
</dbReference>
<evidence type="ECO:0000256" key="2">
    <source>
        <dbReference type="ARBA" id="ARBA00008010"/>
    </source>
</evidence>
<feature type="compositionally biased region" description="Basic and acidic residues" evidence="17">
    <location>
        <begin position="29"/>
        <end position="50"/>
    </location>
</feature>
<evidence type="ECO:0000256" key="16">
    <source>
        <dbReference type="ARBA" id="ARBA00047995"/>
    </source>
</evidence>
<keyword evidence="10" id="KW-0347">Helicase</keyword>
<comment type="caution">
    <text evidence="19">The sequence shown here is derived from an EMBL/GenBank/DDBJ whole genome shotgun (WGS) entry which is preliminary data.</text>
</comment>
<reference evidence="19" key="1">
    <citation type="submission" date="2020-12" db="EMBL/GenBank/DDBJ databases">
        <authorList>
            <person name="Iha C."/>
        </authorList>
    </citation>
    <scope>NUCLEOTIDE SEQUENCE</scope>
</reference>
<evidence type="ECO:0000256" key="13">
    <source>
        <dbReference type="ARBA" id="ARBA00023125"/>
    </source>
</evidence>
<dbReference type="SMART" id="SM00350">
    <property type="entry name" value="MCM"/>
    <property type="match status" value="1"/>
</dbReference>
<evidence type="ECO:0000256" key="4">
    <source>
        <dbReference type="ARBA" id="ARBA00018925"/>
    </source>
</evidence>
<dbReference type="InterPro" id="IPR027417">
    <property type="entry name" value="P-loop_NTPase"/>
</dbReference>
<dbReference type="InterPro" id="IPR001208">
    <property type="entry name" value="MCM_dom"/>
</dbReference>
<gene>
    <name evidence="19" type="ORF">OSTQU699_LOCUS3429</name>
</gene>
<keyword evidence="8" id="KW-0863">Zinc-finger</keyword>
<dbReference type="InterPro" id="IPR033762">
    <property type="entry name" value="MCM_OB"/>
</dbReference>
<evidence type="ECO:0000256" key="12">
    <source>
        <dbReference type="ARBA" id="ARBA00022840"/>
    </source>
</evidence>
<comment type="subcellular location">
    <subcellularLocation>
        <location evidence="1">Nucleus</location>
    </subcellularLocation>
</comment>
<dbReference type="EMBL" id="CAJHUC010000754">
    <property type="protein sequence ID" value="CAD7698068.1"/>
    <property type="molecule type" value="Genomic_DNA"/>
</dbReference>
<dbReference type="GO" id="GO:0003697">
    <property type="term" value="F:single-stranded DNA binding"/>
    <property type="evidence" value="ECO:0007669"/>
    <property type="project" value="TreeGrafter"/>
</dbReference>